<keyword evidence="10" id="KW-1185">Reference proteome</keyword>
<keyword evidence="3" id="KW-1003">Cell membrane</keyword>
<feature type="domain" description="Polysaccharide chain length determinant N-terminal" evidence="8">
    <location>
        <begin position="6"/>
        <end position="99"/>
    </location>
</feature>
<evidence type="ECO:0000259" key="8">
    <source>
        <dbReference type="Pfam" id="PF02706"/>
    </source>
</evidence>
<keyword evidence="6 7" id="KW-0472">Membrane</keyword>
<keyword evidence="5 7" id="KW-1133">Transmembrane helix</keyword>
<sequence>MEEEITMDLRDFYYILKKRRMLIAIVTVVCILVAGILSFFIIKPTYEASTTIIVGKPKSDDKSSSQSQYNDVMMYQNLVKTYAKIASSNTVMENTSNKLKGTIGVEQLKKNISATPQENT</sequence>
<evidence type="ECO:0000256" key="2">
    <source>
        <dbReference type="ARBA" id="ARBA00006683"/>
    </source>
</evidence>
<protein>
    <submittedName>
        <fullName evidence="9">YveK family protein</fullName>
    </submittedName>
</protein>
<comment type="caution">
    <text evidence="9">The sequence shown here is derived from an EMBL/GenBank/DDBJ whole genome shotgun (WGS) entry which is preliminary data.</text>
</comment>
<comment type="subcellular location">
    <subcellularLocation>
        <location evidence="1">Cell membrane</location>
        <topology evidence="1">Multi-pass membrane protein</topology>
    </subcellularLocation>
</comment>
<dbReference type="PANTHER" id="PTHR32309">
    <property type="entry name" value="TYROSINE-PROTEIN KINASE"/>
    <property type="match status" value="1"/>
</dbReference>
<accession>A0ABW8SEL3</accession>
<evidence type="ECO:0000256" key="5">
    <source>
        <dbReference type="ARBA" id="ARBA00022989"/>
    </source>
</evidence>
<comment type="similarity">
    <text evidence="2">Belongs to the CpsC/CapA family.</text>
</comment>
<dbReference type="InterPro" id="IPR050445">
    <property type="entry name" value="Bact_polysacc_biosynth/exp"/>
</dbReference>
<evidence type="ECO:0000256" key="4">
    <source>
        <dbReference type="ARBA" id="ARBA00022692"/>
    </source>
</evidence>
<name>A0ABW8SEL3_9CLOT</name>
<proteinExistence type="inferred from homology"/>
<feature type="transmembrane region" description="Helical" evidence="7">
    <location>
        <begin position="21"/>
        <end position="42"/>
    </location>
</feature>
<organism evidence="9 10">
    <name type="scientific">Candidatus Clostridium eludens</name>
    <dbReference type="NCBI Taxonomy" id="3381663"/>
    <lineage>
        <taxon>Bacteria</taxon>
        <taxon>Bacillati</taxon>
        <taxon>Bacillota</taxon>
        <taxon>Clostridia</taxon>
        <taxon>Eubacteriales</taxon>
        <taxon>Clostridiaceae</taxon>
        <taxon>Clostridium</taxon>
    </lineage>
</organism>
<dbReference type="EMBL" id="JBJHZX010000002">
    <property type="protein sequence ID" value="MFL0194294.1"/>
    <property type="molecule type" value="Genomic_DNA"/>
</dbReference>
<dbReference type="Pfam" id="PF02706">
    <property type="entry name" value="Wzz"/>
    <property type="match status" value="1"/>
</dbReference>
<evidence type="ECO:0000256" key="6">
    <source>
        <dbReference type="ARBA" id="ARBA00023136"/>
    </source>
</evidence>
<dbReference type="RefSeq" id="WP_406790416.1">
    <property type="nucleotide sequence ID" value="NZ_JBJHZX010000002.1"/>
</dbReference>
<reference evidence="9 10" key="1">
    <citation type="submission" date="2024-11" db="EMBL/GenBank/DDBJ databases">
        <authorList>
            <person name="Heng Y.C."/>
            <person name="Lim A.C.H."/>
            <person name="Lee J.K.Y."/>
            <person name="Kittelmann S."/>
        </authorList>
    </citation>
    <scope>NUCLEOTIDE SEQUENCE [LARGE SCALE GENOMIC DNA]</scope>
    <source>
        <strain evidence="9 10">WILCCON 0269</strain>
    </source>
</reference>
<evidence type="ECO:0000256" key="3">
    <source>
        <dbReference type="ARBA" id="ARBA00022475"/>
    </source>
</evidence>
<evidence type="ECO:0000256" key="1">
    <source>
        <dbReference type="ARBA" id="ARBA00004651"/>
    </source>
</evidence>
<evidence type="ECO:0000256" key="7">
    <source>
        <dbReference type="SAM" id="Phobius"/>
    </source>
</evidence>
<evidence type="ECO:0000313" key="9">
    <source>
        <dbReference type="EMBL" id="MFL0194294.1"/>
    </source>
</evidence>
<gene>
    <name evidence="9" type="ORF">ACJDU8_01695</name>
</gene>
<keyword evidence="4 7" id="KW-0812">Transmembrane</keyword>
<dbReference type="InterPro" id="IPR003856">
    <property type="entry name" value="LPS_length_determ_N"/>
</dbReference>
<dbReference type="Proteomes" id="UP001623660">
    <property type="component" value="Unassembled WGS sequence"/>
</dbReference>
<dbReference type="PANTHER" id="PTHR32309:SF13">
    <property type="entry name" value="FERRIC ENTEROBACTIN TRANSPORT PROTEIN FEPE"/>
    <property type="match status" value="1"/>
</dbReference>
<evidence type="ECO:0000313" key="10">
    <source>
        <dbReference type="Proteomes" id="UP001623660"/>
    </source>
</evidence>